<feature type="compositionally biased region" description="Basic and acidic residues" evidence="2">
    <location>
        <begin position="30"/>
        <end position="51"/>
    </location>
</feature>
<protein>
    <submittedName>
        <fullName evidence="3">Uncharacterized protein</fullName>
    </submittedName>
</protein>
<name>A0A6H1ZU81_9ZZZZ</name>
<evidence type="ECO:0000313" key="4">
    <source>
        <dbReference type="EMBL" id="QJI02373.1"/>
    </source>
</evidence>
<reference evidence="3" key="1">
    <citation type="submission" date="2020-03" db="EMBL/GenBank/DDBJ databases">
        <title>The deep terrestrial virosphere.</title>
        <authorList>
            <person name="Holmfeldt K."/>
            <person name="Nilsson E."/>
            <person name="Simone D."/>
            <person name="Lopez-Fernandez M."/>
            <person name="Wu X."/>
            <person name="de Brujin I."/>
            <person name="Lundin D."/>
            <person name="Andersson A."/>
            <person name="Bertilsson S."/>
            <person name="Dopson M."/>
        </authorList>
    </citation>
    <scope>NUCLEOTIDE SEQUENCE</scope>
    <source>
        <strain evidence="3">TM448A02169</strain>
        <strain evidence="4">TM448B03160</strain>
    </source>
</reference>
<sequence>MADLDQSAQEARGQALAEVGGEEATPFHSYKGEDGTEQKWKTPDELNDFIKKSGMFQKDYTQKSQKREEEYRQRMAEVQKEREEFKKQKEDWEKNEKAKYDRYNQVLSTRPNIQRMLADAVSKPTSPDEIFERSQSYADQKYQSLEQRLAQFEQRLEEEKLEKERDTKFAELEQEIPGFDRNVVTEALQQLDAGDMKSLMAMIYKSHKYNPVEMQQDAEEKIVAKAGAKMVPGGGGPAPKSRGSTDPKIAREEAMRDLT</sequence>
<dbReference type="EMBL" id="MT144996">
    <property type="protein sequence ID" value="QJI02373.1"/>
    <property type="molecule type" value="Genomic_DNA"/>
</dbReference>
<feature type="region of interest" description="Disordered" evidence="2">
    <location>
        <begin position="228"/>
        <end position="259"/>
    </location>
</feature>
<feature type="region of interest" description="Disordered" evidence="2">
    <location>
        <begin position="1"/>
        <end position="75"/>
    </location>
</feature>
<feature type="coiled-coil region" evidence="1">
    <location>
        <begin position="135"/>
        <end position="173"/>
    </location>
</feature>
<gene>
    <name evidence="3" type="ORF">TM448A02169_0006</name>
    <name evidence="4" type="ORF">TM448B03160_0002</name>
</gene>
<evidence type="ECO:0000256" key="2">
    <source>
        <dbReference type="SAM" id="MobiDB-lite"/>
    </source>
</evidence>
<evidence type="ECO:0000313" key="3">
    <source>
        <dbReference type="EMBL" id="QJA51486.1"/>
    </source>
</evidence>
<feature type="compositionally biased region" description="Basic and acidic residues" evidence="2">
    <location>
        <begin position="65"/>
        <end position="75"/>
    </location>
</feature>
<organism evidence="3">
    <name type="scientific">viral metagenome</name>
    <dbReference type="NCBI Taxonomy" id="1070528"/>
    <lineage>
        <taxon>unclassified sequences</taxon>
        <taxon>metagenomes</taxon>
        <taxon>organismal metagenomes</taxon>
    </lineage>
</organism>
<evidence type="ECO:0000256" key="1">
    <source>
        <dbReference type="SAM" id="Coils"/>
    </source>
</evidence>
<dbReference type="AlphaFoldDB" id="A0A6H1ZU81"/>
<dbReference type="EMBL" id="MT144267">
    <property type="protein sequence ID" value="QJA51486.1"/>
    <property type="molecule type" value="Genomic_DNA"/>
</dbReference>
<proteinExistence type="predicted"/>
<accession>A0A6H1ZU81</accession>
<keyword evidence="1" id="KW-0175">Coiled coil</keyword>
<feature type="compositionally biased region" description="Basic and acidic residues" evidence="2">
    <location>
        <begin position="243"/>
        <end position="259"/>
    </location>
</feature>